<dbReference type="AlphaFoldDB" id="E2A0C3"/>
<gene>
    <name evidence="3" type="ORF">EAG_02053</name>
</gene>
<feature type="domain" description="SRA1/Sec31" evidence="2">
    <location>
        <begin position="82"/>
        <end position="209"/>
    </location>
</feature>
<dbReference type="Proteomes" id="UP000000311">
    <property type="component" value="Unassembled WGS sequence"/>
</dbReference>
<dbReference type="STRING" id="104421.E2A0C3"/>
<evidence type="ECO:0000313" key="3">
    <source>
        <dbReference type="EMBL" id="EFN73126.1"/>
    </source>
</evidence>
<dbReference type="PANTHER" id="PTHR18834">
    <property type="entry name" value="STEROID RECEPTOR RNA ACTIVATOR 1"/>
    <property type="match status" value="1"/>
</dbReference>
<evidence type="ECO:0000256" key="1">
    <source>
        <dbReference type="SAM" id="MobiDB-lite"/>
    </source>
</evidence>
<proteinExistence type="predicted"/>
<dbReference type="EMBL" id="GL435569">
    <property type="protein sequence ID" value="EFN73126.1"/>
    <property type="molecule type" value="Genomic_DNA"/>
</dbReference>
<dbReference type="Gene3D" id="1.20.940.10">
    <property type="entry name" value="Functional domain of the splicing factor Prp18"/>
    <property type="match status" value="1"/>
</dbReference>
<accession>E2A0C3</accession>
<dbReference type="InterPro" id="IPR009917">
    <property type="entry name" value="SRA1/Sec31"/>
</dbReference>
<reference evidence="3 4" key="1">
    <citation type="journal article" date="2010" name="Science">
        <title>Genomic comparison of the ants Camponotus floridanus and Harpegnathos saltator.</title>
        <authorList>
            <person name="Bonasio R."/>
            <person name="Zhang G."/>
            <person name="Ye C."/>
            <person name="Mutti N.S."/>
            <person name="Fang X."/>
            <person name="Qin N."/>
            <person name="Donahue G."/>
            <person name="Yang P."/>
            <person name="Li Q."/>
            <person name="Li C."/>
            <person name="Zhang P."/>
            <person name="Huang Z."/>
            <person name="Berger S.L."/>
            <person name="Reinberg D."/>
            <person name="Wang J."/>
            <person name="Liebig J."/>
        </authorList>
    </citation>
    <scope>NUCLEOTIDE SEQUENCE [LARGE SCALE GENOMIC DNA]</scope>
    <source>
        <strain evidence="4">C129</strain>
    </source>
</reference>
<evidence type="ECO:0000259" key="2">
    <source>
        <dbReference type="Pfam" id="PF07304"/>
    </source>
</evidence>
<dbReference type="GO" id="GO:0006357">
    <property type="term" value="P:regulation of transcription by RNA polymerase II"/>
    <property type="evidence" value="ECO:0007669"/>
    <property type="project" value="InterPro"/>
</dbReference>
<dbReference type="GO" id="GO:0005634">
    <property type="term" value="C:nucleus"/>
    <property type="evidence" value="ECO:0007669"/>
    <property type="project" value="TreeGrafter"/>
</dbReference>
<protein>
    <submittedName>
        <fullName evidence="3">Steroid receptor RNA activator 1</fullName>
    </submittedName>
</protein>
<keyword evidence="3" id="KW-0675">Receptor</keyword>
<feature type="region of interest" description="Disordered" evidence="1">
    <location>
        <begin position="1"/>
        <end position="28"/>
    </location>
</feature>
<dbReference type="InterPro" id="IPR040243">
    <property type="entry name" value="Steroid_recept_RNA_1"/>
</dbReference>
<dbReference type="InParanoid" id="E2A0C3"/>
<keyword evidence="4" id="KW-1185">Reference proteome</keyword>
<feature type="compositionally biased region" description="Polar residues" evidence="1">
    <location>
        <begin position="1"/>
        <end position="23"/>
    </location>
</feature>
<evidence type="ECO:0000313" key="4">
    <source>
        <dbReference type="Proteomes" id="UP000000311"/>
    </source>
</evidence>
<name>E2A0C3_CAMFO</name>
<dbReference type="GO" id="GO:0003713">
    <property type="term" value="F:transcription coactivator activity"/>
    <property type="evidence" value="ECO:0007669"/>
    <property type="project" value="InterPro"/>
</dbReference>
<sequence length="232" mass="26289">MEQKNSSNDTVSSQKSLPSSYDSGWNDPPEWALSLQHNSSKTKKLLNKRVAFPLSSQTSTAEKVSSSLPSNTPPILQSSMVPTITTAPYKPLVASMDKKFTTMTLDSDFDKDQALTEVLTNLKSVMTGQKMEMNMIEEIEKRLDIMETDWRENKLNNMIHRSVLDISKALLRKDIEQANKIHIALMTQHVTACRTWIPAIRHIIFELKKECENSNVSQPEQSPLLSVELKKK</sequence>
<organism evidence="4">
    <name type="scientific">Camponotus floridanus</name>
    <name type="common">Florida carpenter ant</name>
    <dbReference type="NCBI Taxonomy" id="104421"/>
    <lineage>
        <taxon>Eukaryota</taxon>
        <taxon>Metazoa</taxon>
        <taxon>Ecdysozoa</taxon>
        <taxon>Arthropoda</taxon>
        <taxon>Hexapoda</taxon>
        <taxon>Insecta</taxon>
        <taxon>Pterygota</taxon>
        <taxon>Neoptera</taxon>
        <taxon>Endopterygota</taxon>
        <taxon>Hymenoptera</taxon>
        <taxon>Apocrita</taxon>
        <taxon>Aculeata</taxon>
        <taxon>Formicoidea</taxon>
        <taxon>Formicidae</taxon>
        <taxon>Formicinae</taxon>
        <taxon>Camponotus</taxon>
    </lineage>
</organism>
<dbReference type="PANTHER" id="PTHR18834:SF2">
    <property type="entry name" value="STEROID RECEPTOR RNA ACTIVATOR 1"/>
    <property type="match status" value="1"/>
</dbReference>
<dbReference type="Pfam" id="PF07304">
    <property type="entry name" value="SRA1"/>
    <property type="match status" value="1"/>
</dbReference>
<dbReference type="OrthoDB" id="5982138at2759"/>
<dbReference type="OMA" id="PRNFLNK"/>